<dbReference type="AlphaFoldDB" id="Q7U7D9"/>
<gene>
    <name evidence="1" type="ordered locus">SYNW1046</name>
</gene>
<accession>Q7U7D9</accession>
<evidence type="ECO:0000313" key="1">
    <source>
        <dbReference type="EMBL" id="CAE07561.1"/>
    </source>
</evidence>
<sequence>MADNTPITSGHSGPLPQFRSVISIPPVRNRLVLFSPGLLHRINPLEGERYSVAVNIWAQEPLTTAASAPPA</sequence>
<dbReference type="eggNOG" id="ENOG5032HXX">
    <property type="taxonomic scope" value="Bacteria"/>
</dbReference>
<evidence type="ECO:0008006" key="3">
    <source>
        <dbReference type="Google" id="ProtNLM"/>
    </source>
</evidence>
<organism evidence="1 2">
    <name type="scientific">Parasynechococcus marenigrum (strain WH8102)</name>
    <dbReference type="NCBI Taxonomy" id="84588"/>
    <lineage>
        <taxon>Bacteria</taxon>
        <taxon>Bacillati</taxon>
        <taxon>Cyanobacteriota</taxon>
        <taxon>Cyanophyceae</taxon>
        <taxon>Synechococcales</taxon>
        <taxon>Prochlorococcaceae</taxon>
        <taxon>Parasynechococcus</taxon>
        <taxon>Parasynechococcus marenigrum</taxon>
    </lineage>
</organism>
<dbReference type="HOGENOM" id="CLU_2738646_0_0_3"/>
<reference evidence="1 2" key="1">
    <citation type="journal article" date="2003" name="Nature">
        <title>The genome of a motile marine Synechococcus.</title>
        <authorList>
            <person name="Palenik B."/>
            <person name="Brahamsha B."/>
            <person name="Larimer F."/>
            <person name="Land M."/>
            <person name="Hauser L."/>
            <person name="Chain P."/>
            <person name="Lamerdin J."/>
            <person name="Regala W."/>
            <person name="Allen E.A."/>
            <person name="McCarren J."/>
            <person name="Paulsen I."/>
            <person name="Dufresne A."/>
            <person name="Partensky F."/>
            <person name="Webb E."/>
            <person name="Waterbury J."/>
        </authorList>
    </citation>
    <scope>NUCLEOTIDE SEQUENCE [LARGE SCALE GENOMIC DNA]</scope>
    <source>
        <strain evidence="1 2">WH8102</strain>
    </source>
</reference>
<dbReference type="STRING" id="84588.SYNW1046"/>
<dbReference type="RefSeq" id="WP_011127911.1">
    <property type="nucleotide sequence ID" value="NC_005070.1"/>
</dbReference>
<proteinExistence type="predicted"/>
<dbReference type="EMBL" id="BX569691">
    <property type="protein sequence ID" value="CAE07561.1"/>
    <property type="molecule type" value="Genomic_DNA"/>
</dbReference>
<dbReference type="Proteomes" id="UP000001422">
    <property type="component" value="Chromosome"/>
</dbReference>
<dbReference type="Gene3D" id="2.60.120.620">
    <property type="entry name" value="q2cbj1_9rhob like domain"/>
    <property type="match status" value="1"/>
</dbReference>
<evidence type="ECO:0000313" key="2">
    <source>
        <dbReference type="Proteomes" id="UP000001422"/>
    </source>
</evidence>
<dbReference type="KEGG" id="syw:SYNW1046"/>
<protein>
    <recommendedName>
        <fullName evidence="3">Prolyl 4-hydroxylase alpha subunit Fe(2+) 2OG dioxygenase domain-containing protein</fullName>
    </recommendedName>
</protein>
<keyword evidence="2" id="KW-1185">Reference proteome</keyword>
<name>Q7U7D9_PARMW</name>